<feature type="transmembrane region" description="Helical" evidence="1">
    <location>
        <begin position="111"/>
        <end position="132"/>
    </location>
</feature>
<reference evidence="2 3" key="1">
    <citation type="submission" date="2021-06" db="EMBL/GenBank/DDBJ databases">
        <title>Caerostris extrusa draft genome.</title>
        <authorList>
            <person name="Kono N."/>
            <person name="Arakawa K."/>
        </authorList>
    </citation>
    <scope>NUCLEOTIDE SEQUENCE [LARGE SCALE GENOMIC DNA]</scope>
</reference>
<keyword evidence="1" id="KW-0472">Membrane</keyword>
<sequence>MGDYLWAAIIRERVDVGDEWGVFLGDLSPAGVVLLSSPRIAREVAVLDHHRRHHHQERLLPASCNLLINGWPADVQQRLANTLSCPIKWGFDFWGAFVPCKLGMVRRTSLIYSDLIAGGLSSFIPSLIIWAFSGHFSIQWRSNFPTLLFFNARISSNQGLRNYSDLKASYGLEDILLQNCFK</sequence>
<keyword evidence="1" id="KW-1133">Transmembrane helix</keyword>
<comment type="caution">
    <text evidence="2">The sequence shown here is derived from an EMBL/GenBank/DDBJ whole genome shotgun (WGS) entry which is preliminary data.</text>
</comment>
<evidence type="ECO:0000313" key="2">
    <source>
        <dbReference type="EMBL" id="GIY14539.1"/>
    </source>
</evidence>
<dbReference type="EMBL" id="BPLR01007099">
    <property type="protein sequence ID" value="GIY14539.1"/>
    <property type="molecule type" value="Genomic_DNA"/>
</dbReference>
<organism evidence="2 3">
    <name type="scientific">Caerostris extrusa</name>
    <name type="common">Bark spider</name>
    <name type="synonym">Caerostris bankana</name>
    <dbReference type="NCBI Taxonomy" id="172846"/>
    <lineage>
        <taxon>Eukaryota</taxon>
        <taxon>Metazoa</taxon>
        <taxon>Ecdysozoa</taxon>
        <taxon>Arthropoda</taxon>
        <taxon>Chelicerata</taxon>
        <taxon>Arachnida</taxon>
        <taxon>Araneae</taxon>
        <taxon>Araneomorphae</taxon>
        <taxon>Entelegynae</taxon>
        <taxon>Araneoidea</taxon>
        <taxon>Araneidae</taxon>
        <taxon>Caerostris</taxon>
    </lineage>
</organism>
<evidence type="ECO:0000313" key="3">
    <source>
        <dbReference type="Proteomes" id="UP001054945"/>
    </source>
</evidence>
<evidence type="ECO:0000256" key="1">
    <source>
        <dbReference type="SAM" id="Phobius"/>
    </source>
</evidence>
<protein>
    <submittedName>
        <fullName evidence="2">Uncharacterized protein</fullName>
    </submittedName>
</protein>
<proteinExistence type="predicted"/>
<accession>A0AAV4QZ23</accession>
<keyword evidence="3" id="KW-1185">Reference proteome</keyword>
<keyword evidence="1" id="KW-0812">Transmembrane</keyword>
<name>A0AAV4QZ23_CAEEX</name>
<dbReference type="Proteomes" id="UP001054945">
    <property type="component" value="Unassembled WGS sequence"/>
</dbReference>
<gene>
    <name evidence="2" type="ORF">CEXT_720901</name>
</gene>
<dbReference type="AlphaFoldDB" id="A0AAV4QZ23"/>